<comment type="caution">
    <text evidence="1">The sequence shown here is derived from an EMBL/GenBank/DDBJ whole genome shotgun (WGS) entry which is preliminary data.</text>
</comment>
<sequence>MLAALRRSIGFLSKDNCGTLIIDARCYIPRIGTSPIFIRVRLQFANFLNDIDLVKYRKAINCIFTRHIIIQTFIMNFLLFSGPTAAGKTPSIARYKDYLAATYAVSSFTKMGEDFHCLLIAHDRKIIFWSATDTPKLIDDLVAFIKLYPDAEAVVTSCRSYDVWPRQYQFEQLKLNDPSNTFFEIPMGRQITGVHRRRSLGWYLASILQIATIVGDQVPFKF</sequence>
<evidence type="ECO:0000313" key="2">
    <source>
        <dbReference type="Proteomes" id="UP000320643"/>
    </source>
</evidence>
<dbReference type="EMBL" id="VJVZ01000001">
    <property type="protein sequence ID" value="TRW27114.1"/>
    <property type="molecule type" value="Genomic_DNA"/>
</dbReference>
<keyword evidence="2" id="KW-1185">Reference proteome</keyword>
<name>A0A552V9H1_9FLAO</name>
<dbReference type="AlphaFoldDB" id="A0A552V9H1"/>
<proteinExistence type="predicted"/>
<reference evidence="1 2" key="1">
    <citation type="submission" date="2019-07" db="EMBL/GenBank/DDBJ databases">
        <title>Flavobacterium sp. nov., isolated from glacier ice.</title>
        <authorList>
            <person name="Liu Q."/>
            <person name="Xin Y.-H."/>
        </authorList>
    </citation>
    <scope>NUCLEOTIDE SEQUENCE [LARGE SCALE GENOMIC DNA]</scope>
    <source>
        <strain evidence="1 2">ZT4R6</strain>
    </source>
</reference>
<accession>A0A552V9H1</accession>
<dbReference type="Proteomes" id="UP000320643">
    <property type="component" value="Unassembled WGS sequence"/>
</dbReference>
<evidence type="ECO:0000313" key="1">
    <source>
        <dbReference type="EMBL" id="TRW27114.1"/>
    </source>
</evidence>
<protein>
    <submittedName>
        <fullName evidence="1">Uncharacterized protein</fullName>
    </submittedName>
</protein>
<dbReference type="RefSeq" id="WP_143371340.1">
    <property type="nucleotide sequence ID" value="NZ_VJVZ01000001.1"/>
</dbReference>
<gene>
    <name evidence="1" type="ORF">FMM05_00235</name>
</gene>
<organism evidence="1 2">
    <name type="scientific">Flavobacterium zepuense</name>
    <dbReference type="NCBI Taxonomy" id="2593302"/>
    <lineage>
        <taxon>Bacteria</taxon>
        <taxon>Pseudomonadati</taxon>
        <taxon>Bacteroidota</taxon>
        <taxon>Flavobacteriia</taxon>
        <taxon>Flavobacteriales</taxon>
        <taxon>Flavobacteriaceae</taxon>
        <taxon>Flavobacterium</taxon>
    </lineage>
</organism>